<comment type="caution">
    <text evidence="3">The sequence shown here is derived from an EMBL/GenBank/DDBJ whole genome shotgun (WGS) entry which is preliminary data.</text>
</comment>
<dbReference type="GO" id="GO:0006352">
    <property type="term" value="P:DNA-templated transcription initiation"/>
    <property type="evidence" value="ECO:0007669"/>
    <property type="project" value="InterPro"/>
</dbReference>
<evidence type="ECO:0000313" key="4">
    <source>
        <dbReference type="Proteomes" id="UP000280434"/>
    </source>
</evidence>
<dbReference type="RefSeq" id="WP_121277391.1">
    <property type="nucleotide sequence ID" value="NZ_RBZV01000003.1"/>
</dbReference>
<dbReference type="InterPro" id="IPR013325">
    <property type="entry name" value="RNA_pol_sigma_r2"/>
</dbReference>
<dbReference type="Gene3D" id="1.10.1740.10">
    <property type="match status" value="1"/>
</dbReference>
<keyword evidence="4" id="KW-1185">Reference proteome</keyword>
<dbReference type="InterPro" id="IPR013249">
    <property type="entry name" value="RNA_pol_sigma70_r4_t2"/>
</dbReference>
<dbReference type="EMBL" id="RBZV01000003">
    <property type="protein sequence ID" value="RKP49002.1"/>
    <property type="molecule type" value="Genomic_DNA"/>
</dbReference>
<dbReference type="InterPro" id="IPR007627">
    <property type="entry name" value="RNA_pol_sigma70_r2"/>
</dbReference>
<dbReference type="InterPro" id="IPR014284">
    <property type="entry name" value="RNA_pol_sigma-70_dom"/>
</dbReference>
<organism evidence="3 4">
    <name type="scientific">Trinickia fusca</name>
    <dbReference type="NCBI Taxonomy" id="2419777"/>
    <lineage>
        <taxon>Bacteria</taxon>
        <taxon>Pseudomonadati</taxon>
        <taxon>Pseudomonadota</taxon>
        <taxon>Betaproteobacteria</taxon>
        <taxon>Burkholderiales</taxon>
        <taxon>Burkholderiaceae</taxon>
        <taxon>Trinickia</taxon>
    </lineage>
</organism>
<proteinExistence type="predicted"/>
<dbReference type="OrthoDB" id="3211555at2"/>
<dbReference type="InterPro" id="IPR013324">
    <property type="entry name" value="RNA_pol_sigma_r3/r4-like"/>
</dbReference>
<dbReference type="Pfam" id="PF08281">
    <property type="entry name" value="Sigma70_r4_2"/>
    <property type="match status" value="1"/>
</dbReference>
<dbReference type="GO" id="GO:0016987">
    <property type="term" value="F:sigma factor activity"/>
    <property type="evidence" value="ECO:0007669"/>
    <property type="project" value="InterPro"/>
</dbReference>
<dbReference type="PANTHER" id="PTHR30173">
    <property type="entry name" value="SIGMA 19 FACTOR"/>
    <property type="match status" value="1"/>
</dbReference>
<name>A0A494XGM6_9BURK</name>
<dbReference type="NCBIfam" id="TIGR02937">
    <property type="entry name" value="sigma70-ECF"/>
    <property type="match status" value="1"/>
</dbReference>
<evidence type="ECO:0000259" key="1">
    <source>
        <dbReference type="Pfam" id="PF04542"/>
    </source>
</evidence>
<dbReference type="InterPro" id="IPR036388">
    <property type="entry name" value="WH-like_DNA-bd_sf"/>
</dbReference>
<dbReference type="Proteomes" id="UP000280434">
    <property type="component" value="Unassembled WGS sequence"/>
</dbReference>
<feature type="domain" description="RNA polymerase sigma-70 region 2" evidence="1">
    <location>
        <begin position="16"/>
        <end position="75"/>
    </location>
</feature>
<dbReference type="Pfam" id="PF04542">
    <property type="entry name" value="Sigma70_r2"/>
    <property type="match status" value="1"/>
</dbReference>
<dbReference type="SUPFAM" id="SSF88659">
    <property type="entry name" value="Sigma3 and sigma4 domains of RNA polymerase sigma factors"/>
    <property type="match status" value="1"/>
</dbReference>
<accession>A0A494XGM6</accession>
<protein>
    <submittedName>
        <fullName evidence="3">Sigma-70 family RNA polymerase sigma factor</fullName>
    </submittedName>
</protein>
<evidence type="ECO:0000313" key="3">
    <source>
        <dbReference type="EMBL" id="RKP49002.1"/>
    </source>
</evidence>
<reference evidence="3 4" key="1">
    <citation type="submission" date="2018-10" db="EMBL/GenBank/DDBJ databases">
        <title>Paraburkholderia sp. 7MK8-2, isolated from soil.</title>
        <authorList>
            <person name="Gao Z.-H."/>
            <person name="Qiu L.-H."/>
        </authorList>
    </citation>
    <scope>NUCLEOTIDE SEQUENCE [LARGE SCALE GENOMIC DNA]</scope>
    <source>
        <strain evidence="3 4">7MK8-2</strain>
    </source>
</reference>
<sequence>MTQRPIDKTPGFRAASARLVSIAYRMLGSRAEAEDVVQEAWLKWHTADVDALDEPLAWLTTVTTRLAIDRLRRLRSERDARTREWLAEPWLENRAPSAEDEASRTSSFLHGLALLFEKLSPDQRAVFVLHEAFDCDYEQISDVVGKTPSHCRQLMHRARARLQRKADLPFDPTHLATRMQTIECLRTAIETCDETGAMRLFAQSTVLVTDALDAPPVTTASLAAQALIGSAAALAGRGMVRAETLVGAGGLCIALMRGLEIVGLVGVSFAGVCIGRIHLLTDAARLREVNEAFGASAVARLLARVRASCIDDARGAENALLKAAPA</sequence>
<feature type="domain" description="RNA polymerase sigma factor 70 region 4 type 2" evidence="2">
    <location>
        <begin position="114"/>
        <end position="162"/>
    </location>
</feature>
<dbReference type="SUPFAM" id="SSF88946">
    <property type="entry name" value="Sigma2 domain of RNA polymerase sigma factors"/>
    <property type="match status" value="1"/>
</dbReference>
<evidence type="ECO:0000259" key="2">
    <source>
        <dbReference type="Pfam" id="PF08281"/>
    </source>
</evidence>
<dbReference type="AlphaFoldDB" id="A0A494XGM6"/>
<dbReference type="GO" id="GO:0003677">
    <property type="term" value="F:DNA binding"/>
    <property type="evidence" value="ECO:0007669"/>
    <property type="project" value="InterPro"/>
</dbReference>
<dbReference type="PANTHER" id="PTHR30173:SF36">
    <property type="entry name" value="ECF RNA POLYMERASE SIGMA FACTOR SIGJ"/>
    <property type="match status" value="1"/>
</dbReference>
<dbReference type="Gene3D" id="1.10.10.10">
    <property type="entry name" value="Winged helix-like DNA-binding domain superfamily/Winged helix DNA-binding domain"/>
    <property type="match status" value="1"/>
</dbReference>
<gene>
    <name evidence="3" type="ORF">D7S89_09280</name>
</gene>
<dbReference type="InterPro" id="IPR052704">
    <property type="entry name" value="ECF_Sigma-70_Domain"/>
</dbReference>